<accession>A0A4V2G622</accession>
<dbReference type="RefSeq" id="WP_130412163.1">
    <property type="nucleotide sequence ID" value="NZ_SHKX01000011.1"/>
</dbReference>
<keyword evidence="1" id="KW-0175">Coiled coil</keyword>
<dbReference type="OrthoDB" id="336284at2"/>
<gene>
    <name evidence="2" type="ORF">EV700_1415</name>
</gene>
<protein>
    <submittedName>
        <fullName evidence="2">Uncharacterized protein</fullName>
    </submittedName>
</protein>
<sequence length="1431" mass="161650">MEGHVPLDREFSPVYKSEKEAESEEFLLAWGHAKPITWDVMAEKYRCVILAEAGAGKTEELRHRASSLAGEGKAAFFLRIEDIETDFYTAFEIGAEAQFHAWLQSTDEAWFFLDSVDEARLEHPRAFEKALRRFARGVANGAHRAHIYISSRPYAWRPKEDQRLVDELLYLPAAQTVEVGEGDRRSTPQSALTVFTLRPLDEGQIRRFCVARAAENVDGLIREIDRADLWSLAERPFDLEGILAKWAVDNALGGRLDLLRHNIDKRLRDTHSTDRAQRQPLNLEQAREGARCLAAAVVLSGQAGLNVPDATPLKPGIDAEAVLAAWNPEDVRALLERGIFNDIIYGAVRFRHREVRELLAAEWFSGLLMAGNSRHLVEALFFREQYGQEIVTPRLRAILPWLILFDDEIRRKALQIHPEIAVEGGDPSHLPLAERQGILAEIVQRITSDQDDRSARDNSAIARIANLDLSDNAQQLITAYADNDDAIFFLGRLVWQGEMASCVASLLPIAADGSRGIYARIASARAVMTCGAAEQKQSLWQQLIDGVDPIPRELLAELVVEASPDSEVVGMLVVALGKLSPDERYKTSGLAGALHGFVERLSIAEEHQAIARLISGLHAYLEQSPYVERRECHVSKECAWLLGPASHAVEKLVAARSDAALSETSLSIMLMVTTLRHWQDEDLREYKTRLHALVPAWPELNDSLYWFSIEQARLAQAERTGDSLTDDWPASWLGPFWKFDSDSFPRLLEYIGSRAVHDDRLVALSTAFQVYARNDLPVEILAQLESVVAVDSELTKKLGLLVNPPVSETVRRHEEEHAEYLQRRSEEEERQKQQRAEWIAELRANPERVRTPPEMEPGTFMNDQYWLMHELQDSGLATSRSEYANWRALTSDFGESVAQEYRDAALNHWRCYVPSLRSAGAPGNSTPCSLIFGLAGLEIEATENADFPGSLDEAQARQAIRYVTWQLNGFPAWFERMHQAFPGLVEEAVTNELVWELENTGSDEPMHYILHDLVYHAPWLHARIAPAILEWAEANPSLINANRQYCLHILVNGGTDAARLAELANHQIAQTTDANSIAWWYALRVDCDPDNGIPELEQWLSGLDEEVATSAAQVFFTTLVNGRRLRESSPKFGHFQTAEHLKSLYILAHRNIRIEDEINRAGGGTYSPGPRDDAQDARGSLFNLLSEIPGKATYTVIEQLIREHPDPNRRPWMAKLAYKRAEQDGDLEPWTAEQVYAFDRSQTITPATHYQLFDLAIHRLKDLKNWLERGNDSPWRTWQRVDGETEMRTLIAGWLNQHCRDQYTTAQEPELANSQRMDIWLQNTKVHSPVPIELKLLDKGWSGPDLCERLRNQLAGDYLREESARCGVMLLVWQGNTAVKRWMISGQLVELNELGSALKGYWQEISADFPGVDAIEVMVIDLTLREHASDS</sequence>
<evidence type="ECO:0000313" key="2">
    <source>
        <dbReference type="EMBL" id="RZU47026.1"/>
    </source>
</evidence>
<evidence type="ECO:0000313" key="3">
    <source>
        <dbReference type="Proteomes" id="UP000292423"/>
    </source>
</evidence>
<keyword evidence="3" id="KW-1185">Reference proteome</keyword>
<feature type="coiled-coil region" evidence="1">
    <location>
        <begin position="810"/>
        <end position="837"/>
    </location>
</feature>
<dbReference type="Proteomes" id="UP000292423">
    <property type="component" value="Unassembled WGS sequence"/>
</dbReference>
<reference evidence="2 3" key="1">
    <citation type="submission" date="2019-02" db="EMBL/GenBank/DDBJ databases">
        <title>Genomic Encyclopedia of Type Strains, Phase IV (KMG-IV): sequencing the most valuable type-strain genomes for metagenomic binning, comparative biology and taxonomic classification.</title>
        <authorList>
            <person name="Goeker M."/>
        </authorList>
    </citation>
    <scope>NUCLEOTIDE SEQUENCE [LARGE SCALE GENOMIC DNA]</scope>
    <source>
        <strain evidence="2 3">DSM 105135</strain>
    </source>
</reference>
<name>A0A4V2G622_9GAMM</name>
<comment type="caution">
    <text evidence="2">The sequence shown here is derived from an EMBL/GenBank/DDBJ whole genome shotgun (WGS) entry which is preliminary data.</text>
</comment>
<dbReference type="EMBL" id="SHKX01000011">
    <property type="protein sequence ID" value="RZU47026.1"/>
    <property type="molecule type" value="Genomic_DNA"/>
</dbReference>
<evidence type="ECO:0000256" key="1">
    <source>
        <dbReference type="SAM" id="Coils"/>
    </source>
</evidence>
<proteinExistence type="predicted"/>
<organism evidence="2 3">
    <name type="scientific">Fluviicoccus keumensis</name>
    <dbReference type="NCBI Taxonomy" id="1435465"/>
    <lineage>
        <taxon>Bacteria</taxon>
        <taxon>Pseudomonadati</taxon>
        <taxon>Pseudomonadota</taxon>
        <taxon>Gammaproteobacteria</taxon>
        <taxon>Moraxellales</taxon>
        <taxon>Moraxellaceae</taxon>
        <taxon>Fluviicoccus</taxon>
    </lineage>
</organism>